<accession>A0A0W0ZGV1</accession>
<dbReference type="EMBL" id="LNYY01000019">
    <property type="protein sequence ID" value="KTD68202.1"/>
    <property type="molecule type" value="Genomic_DNA"/>
</dbReference>
<dbReference type="RefSeq" id="WP_058510317.1">
    <property type="nucleotide sequence ID" value="NZ_DAIOMV010000001.1"/>
</dbReference>
<gene>
    <name evidence="1" type="ORF">Lste_1360</name>
</gene>
<proteinExistence type="predicted"/>
<dbReference type="STRING" id="947033.Lste_1360"/>
<reference evidence="1 2" key="1">
    <citation type="submission" date="2015-11" db="EMBL/GenBank/DDBJ databases">
        <title>Genomic analysis of 38 Legionella species identifies large and diverse effector repertoires.</title>
        <authorList>
            <person name="Burstein D."/>
            <person name="Amaro F."/>
            <person name="Zusman T."/>
            <person name="Lifshitz Z."/>
            <person name="Cohen O."/>
            <person name="Gilbert J.A."/>
            <person name="Pupko T."/>
            <person name="Shuman H.A."/>
            <person name="Segal G."/>
        </authorList>
    </citation>
    <scope>NUCLEOTIDE SEQUENCE [LARGE SCALE GENOMIC DNA]</scope>
    <source>
        <strain evidence="1 2">IMVS3376</strain>
    </source>
</reference>
<evidence type="ECO:0000313" key="1">
    <source>
        <dbReference type="EMBL" id="KTD68202.1"/>
    </source>
</evidence>
<dbReference type="PATRIC" id="fig|947033.5.peg.1448"/>
<comment type="caution">
    <text evidence="1">The sequence shown here is derived from an EMBL/GenBank/DDBJ whole genome shotgun (WGS) entry which is preliminary data.</text>
</comment>
<dbReference type="Proteomes" id="UP000054926">
    <property type="component" value="Unassembled WGS sequence"/>
</dbReference>
<evidence type="ECO:0000313" key="2">
    <source>
        <dbReference type="Proteomes" id="UP000054926"/>
    </source>
</evidence>
<protein>
    <submittedName>
        <fullName evidence="1">Transposase</fullName>
    </submittedName>
</protein>
<organism evidence="1 2">
    <name type="scientific">Legionella steelei</name>
    <dbReference type="NCBI Taxonomy" id="947033"/>
    <lineage>
        <taxon>Bacteria</taxon>
        <taxon>Pseudomonadati</taxon>
        <taxon>Pseudomonadota</taxon>
        <taxon>Gammaproteobacteria</taxon>
        <taxon>Legionellales</taxon>
        <taxon>Legionellaceae</taxon>
        <taxon>Legionella</taxon>
    </lineage>
</organism>
<name>A0A0W0ZGV1_9GAMM</name>
<keyword evidence="2" id="KW-1185">Reference proteome</keyword>
<sequence>MLGYSFLDLLQDIYSLFWYHKNKQWARYLSPLLLFWDKNYFLDFSDLQELAKERNLIISQGDFHQLKHHFNKNDGQNFLNNQDLTSSLNIKKIKIRIKGTWLYLYIDSNKKVHDFYFSNNDDFGAVKEFFRSSLASNGLPHKINSHLAKKEKMIRNKFDIIKNNSDLDIF</sequence>
<dbReference type="AlphaFoldDB" id="A0A0W0ZGV1"/>
<dbReference type="OrthoDB" id="5637187at2"/>